<keyword evidence="2" id="KW-0186">Copper</keyword>
<evidence type="ECO:0000256" key="5">
    <source>
        <dbReference type="SAM" id="SignalP"/>
    </source>
</evidence>
<dbReference type="PANTHER" id="PTHR33021">
    <property type="entry name" value="BLUE COPPER PROTEIN"/>
    <property type="match status" value="1"/>
</dbReference>
<proteinExistence type="predicted"/>
<dbReference type="InterPro" id="IPR003245">
    <property type="entry name" value="Phytocyanin_dom"/>
</dbReference>
<evidence type="ECO:0000313" key="8">
    <source>
        <dbReference type="Proteomes" id="UP000823388"/>
    </source>
</evidence>
<dbReference type="InterPro" id="IPR041844">
    <property type="entry name" value="Plantacyanin"/>
</dbReference>
<organism evidence="7 8">
    <name type="scientific">Panicum virgatum</name>
    <name type="common">Blackwell switchgrass</name>
    <dbReference type="NCBI Taxonomy" id="38727"/>
    <lineage>
        <taxon>Eukaryota</taxon>
        <taxon>Viridiplantae</taxon>
        <taxon>Streptophyta</taxon>
        <taxon>Embryophyta</taxon>
        <taxon>Tracheophyta</taxon>
        <taxon>Spermatophyta</taxon>
        <taxon>Magnoliopsida</taxon>
        <taxon>Liliopsida</taxon>
        <taxon>Poales</taxon>
        <taxon>Poaceae</taxon>
        <taxon>PACMAD clade</taxon>
        <taxon>Panicoideae</taxon>
        <taxon>Panicodae</taxon>
        <taxon>Paniceae</taxon>
        <taxon>Panicinae</taxon>
        <taxon>Panicum</taxon>
        <taxon>Panicum sect. Hiantes</taxon>
    </lineage>
</organism>
<dbReference type="CDD" id="cd11013">
    <property type="entry name" value="Plantacyanin"/>
    <property type="match status" value="1"/>
</dbReference>
<evidence type="ECO:0000259" key="6">
    <source>
        <dbReference type="PROSITE" id="PS51485"/>
    </source>
</evidence>
<dbReference type="EMBL" id="CM029037">
    <property type="protein sequence ID" value="KAG2657550.1"/>
    <property type="molecule type" value="Genomic_DNA"/>
</dbReference>
<evidence type="ECO:0000256" key="1">
    <source>
        <dbReference type="ARBA" id="ARBA00022723"/>
    </source>
</evidence>
<dbReference type="OrthoDB" id="605074at2759"/>
<protein>
    <recommendedName>
        <fullName evidence="4">Plantacyanin</fullName>
    </recommendedName>
</protein>
<keyword evidence="8" id="KW-1185">Reference proteome</keyword>
<dbReference type="PROSITE" id="PS00196">
    <property type="entry name" value="COPPER_BLUE"/>
    <property type="match status" value="1"/>
</dbReference>
<dbReference type="InterPro" id="IPR039391">
    <property type="entry name" value="Phytocyanin-like"/>
</dbReference>
<feature type="chain" id="PRO_5035876185" description="Plantacyanin" evidence="5">
    <location>
        <begin position="23"/>
        <end position="128"/>
    </location>
</feature>
<evidence type="ECO:0000256" key="3">
    <source>
        <dbReference type="ARBA" id="ARBA00023157"/>
    </source>
</evidence>
<accession>A0A8T0XBV9</accession>
<dbReference type="SUPFAM" id="SSF49503">
    <property type="entry name" value="Cupredoxins"/>
    <property type="match status" value="1"/>
</dbReference>
<dbReference type="AlphaFoldDB" id="A0A8T0XBV9"/>
<dbReference type="PANTHER" id="PTHR33021:SF261">
    <property type="entry name" value="OS02G0256800 PROTEIN"/>
    <property type="match status" value="1"/>
</dbReference>
<dbReference type="Pfam" id="PF02298">
    <property type="entry name" value="Cu_bind_like"/>
    <property type="match status" value="1"/>
</dbReference>
<feature type="signal peptide" evidence="5">
    <location>
        <begin position="1"/>
        <end position="22"/>
    </location>
</feature>
<name>A0A8T0XBV9_PANVG</name>
<keyword evidence="1" id="KW-0479">Metal-binding</keyword>
<sequence>MARGSVSGSSVMLVLLLGVVSTAPAVVLGGGQEWVVGDNNGWSFGVAGWENGKVIHAGDVLVFKYDQTAHDVVEVDEAAYNACTVPVGGDAARNSGNDRVVVRAGKSFFVCSLPGHCANGMKIAITAA</sequence>
<dbReference type="GO" id="GO:0046872">
    <property type="term" value="F:metal ion binding"/>
    <property type="evidence" value="ECO:0007669"/>
    <property type="project" value="UniProtKB-KW"/>
</dbReference>
<evidence type="ECO:0000256" key="4">
    <source>
        <dbReference type="ARBA" id="ARBA00082491"/>
    </source>
</evidence>
<dbReference type="GO" id="GO:0005886">
    <property type="term" value="C:plasma membrane"/>
    <property type="evidence" value="ECO:0007669"/>
    <property type="project" value="TreeGrafter"/>
</dbReference>
<dbReference type="FunFam" id="2.60.40.420:FF:000013">
    <property type="entry name" value="basic blue protein-like"/>
    <property type="match status" value="1"/>
</dbReference>
<evidence type="ECO:0000256" key="2">
    <source>
        <dbReference type="ARBA" id="ARBA00023008"/>
    </source>
</evidence>
<feature type="domain" description="Phytocyanin" evidence="6">
    <location>
        <begin position="32"/>
        <end position="128"/>
    </location>
</feature>
<dbReference type="GO" id="GO:0009055">
    <property type="term" value="F:electron transfer activity"/>
    <property type="evidence" value="ECO:0007669"/>
    <property type="project" value="InterPro"/>
</dbReference>
<reference evidence="7" key="1">
    <citation type="submission" date="2020-05" db="EMBL/GenBank/DDBJ databases">
        <title>WGS assembly of Panicum virgatum.</title>
        <authorList>
            <person name="Lovell J.T."/>
            <person name="Jenkins J."/>
            <person name="Shu S."/>
            <person name="Juenger T.E."/>
            <person name="Schmutz J."/>
        </authorList>
    </citation>
    <scope>NUCLEOTIDE SEQUENCE</scope>
    <source>
        <strain evidence="7">AP13</strain>
    </source>
</reference>
<dbReference type="PROSITE" id="PS51485">
    <property type="entry name" value="PHYTOCYANIN"/>
    <property type="match status" value="1"/>
</dbReference>
<comment type="caution">
    <text evidence="7">The sequence shown here is derived from an EMBL/GenBank/DDBJ whole genome shotgun (WGS) entry which is preliminary data.</text>
</comment>
<keyword evidence="5" id="KW-0732">Signal</keyword>
<gene>
    <name evidence="7" type="ORF">PVAP13_1KG148800</name>
</gene>
<dbReference type="InterPro" id="IPR008972">
    <property type="entry name" value="Cupredoxin"/>
</dbReference>
<evidence type="ECO:0000313" key="7">
    <source>
        <dbReference type="EMBL" id="KAG2657550.1"/>
    </source>
</evidence>
<keyword evidence="3" id="KW-1015">Disulfide bond</keyword>
<dbReference type="Gene3D" id="2.60.40.420">
    <property type="entry name" value="Cupredoxins - blue copper proteins"/>
    <property type="match status" value="1"/>
</dbReference>
<dbReference type="Proteomes" id="UP000823388">
    <property type="component" value="Chromosome 1K"/>
</dbReference>
<dbReference type="InterPro" id="IPR028871">
    <property type="entry name" value="BlueCu_1_BS"/>
</dbReference>